<proteinExistence type="predicted"/>
<keyword evidence="2" id="KW-1185">Reference proteome</keyword>
<accession>A0A172ZK16</accession>
<dbReference type="Pfam" id="PF19635">
    <property type="entry name" value="DUF6138"/>
    <property type="match status" value="1"/>
</dbReference>
<organism evidence="1 2">
    <name type="scientific">Paenibacillus bovis</name>
    <dbReference type="NCBI Taxonomy" id="1616788"/>
    <lineage>
        <taxon>Bacteria</taxon>
        <taxon>Bacillati</taxon>
        <taxon>Bacillota</taxon>
        <taxon>Bacilli</taxon>
        <taxon>Bacillales</taxon>
        <taxon>Paenibacillaceae</taxon>
        <taxon>Paenibacillus</taxon>
    </lineage>
</organism>
<dbReference type="KEGG" id="pbv:AR543_18895"/>
<dbReference type="OrthoDB" id="1089802at2"/>
<dbReference type="InterPro" id="IPR046136">
    <property type="entry name" value="DUF6138"/>
</dbReference>
<dbReference type="RefSeq" id="WP_060535972.1">
    <property type="nucleotide sequence ID" value="NZ_CP013023.1"/>
</dbReference>
<protein>
    <submittedName>
        <fullName evidence="1">Uncharacterized protein</fullName>
    </submittedName>
</protein>
<gene>
    <name evidence="1" type="ORF">AR543_18895</name>
</gene>
<evidence type="ECO:0000313" key="1">
    <source>
        <dbReference type="EMBL" id="ANF97879.1"/>
    </source>
</evidence>
<reference evidence="2" key="1">
    <citation type="submission" date="2015-10" db="EMBL/GenBank/DDBJ databases">
        <title>Genome of Paenibacillus bovis sp. nov.</title>
        <authorList>
            <person name="Wu Z."/>
            <person name="Gao C."/>
            <person name="Liu Z."/>
            <person name="Zheng H."/>
        </authorList>
    </citation>
    <scope>NUCLEOTIDE SEQUENCE [LARGE SCALE GENOMIC DNA]</scope>
    <source>
        <strain evidence="2">BD3526</strain>
    </source>
</reference>
<reference evidence="1 2" key="2">
    <citation type="journal article" date="2016" name="Int. J. Syst. Evol. Microbiol.">
        <title>Paenibacillus bovis sp. nov., isolated from raw yak (Bos grunniens) milk.</title>
        <authorList>
            <person name="Gao C."/>
            <person name="Han J."/>
            <person name="Liu Z."/>
            <person name="Xu X."/>
            <person name="Hang F."/>
            <person name="Wu Z."/>
        </authorList>
    </citation>
    <scope>NUCLEOTIDE SEQUENCE [LARGE SCALE GENOMIC DNA]</scope>
    <source>
        <strain evidence="1 2">BD3526</strain>
    </source>
</reference>
<name>A0A172ZK16_9BACL</name>
<dbReference type="AlphaFoldDB" id="A0A172ZK16"/>
<dbReference type="Proteomes" id="UP000078148">
    <property type="component" value="Chromosome"/>
</dbReference>
<dbReference type="EMBL" id="CP013023">
    <property type="protein sequence ID" value="ANF97879.1"/>
    <property type="molecule type" value="Genomic_DNA"/>
</dbReference>
<sequence length="549" mass="63842">MDANIELLLEETWEQLESLSEREQKRISEFGRRSTLQAGIHDYIRIGYRKGKNNWTSGQMFIEIERPFSWSDSAYPWDTEVDIEAITDEMLLQEWLPALRKRLEPVFYEDHLGSQYYDYKLEVSLYIERALVEDTLQHTEYWTNESKQQALHLAMETFIRDKVESPPPLYPKELDLFFFSELLLNDDIWERRTDRIIELATQLDHKLKPILKLRAEWDRHLISALRTWANEQYLPLYFDATGSYAEPFRLKVDADSRPVNPQELELLLYAALCVGRQSADERQQYLEYAAQLGSDKAARYLKEGSGQVESSRKNDHIHGKANDILQLIEIKLLNEGSAAYQEAITYICDLLRQGFPREYKLKLGSKTKLFLPVKGLAKSPLHRLFAAAMQYPELYPLIADYAQLAMQEFAWYNDVEPGEKSVMPGTYAVLGLGLHSDAYFPLLIDYMKRVDTEHQMAHNSYIQTFIETHEVEPQLVPVLTAILLGSGQSARPVKALADRWNTPELILALDQQLTMLEDYQQEHLLYLIFGSTSKQKKFLQHASQLREQS</sequence>
<evidence type="ECO:0000313" key="2">
    <source>
        <dbReference type="Proteomes" id="UP000078148"/>
    </source>
</evidence>